<dbReference type="AlphaFoldDB" id="A0A8C8DS84"/>
<feature type="region of interest" description="Disordered" evidence="3">
    <location>
        <begin position="108"/>
        <end position="133"/>
    </location>
</feature>
<dbReference type="PANTHER" id="PTHR13723:SF310">
    <property type="entry name" value="ADAMTS-LIKE 5"/>
    <property type="match status" value="1"/>
</dbReference>
<dbReference type="InterPro" id="IPR050439">
    <property type="entry name" value="ADAMTS_ADAMTS-like"/>
</dbReference>
<evidence type="ECO:0000256" key="1">
    <source>
        <dbReference type="ARBA" id="ARBA00004613"/>
    </source>
</evidence>
<reference evidence="5" key="2">
    <citation type="submission" date="2025-09" db="UniProtKB">
        <authorList>
            <consortium name="Ensembl"/>
        </authorList>
    </citation>
    <scope>IDENTIFICATION</scope>
</reference>
<dbReference type="GO" id="GO:0031012">
    <property type="term" value="C:extracellular matrix"/>
    <property type="evidence" value="ECO:0007669"/>
    <property type="project" value="TreeGrafter"/>
</dbReference>
<dbReference type="Pfam" id="PF05986">
    <property type="entry name" value="ADAMTS_spacer1"/>
    <property type="match status" value="1"/>
</dbReference>
<evidence type="ECO:0000256" key="3">
    <source>
        <dbReference type="SAM" id="MobiDB-lite"/>
    </source>
</evidence>
<dbReference type="GO" id="GO:0004222">
    <property type="term" value="F:metalloendopeptidase activity"/>
    <property type="evidence" value="ECO:0007669"/>
    <property type="project" value="TreeGrafter"/>
</dbReference>
<dbReference type="GeneTree" id="ENSGT00940000160456"/>
<sequence length="148" mass="16441">LGGLISFFPYSALQNKHSQFVINGNWKISVPGEYSIAGTKLLYKRSADTWESFEVPGPTQEDLHLMVLAMDRNSGIEYEYWLPPDLYALFHGGKSSLRQALHTTSFFQRNPPSTTPSASATSRPLLSTGRPHPSKKLLLCARGEGCRV</sequence>
<organism evidence="5 6">
    <name type="scientific">Oryzias sinensis</name>
    <name type="common">Chinese medaka</name>
    <dbReference type="NCBI Taxonomy" id="183150"/>
    <lineage>
        <taxon>Eukaryota</taxon>
        <taxon>Metazoa</taxon>
        <taxon>Chordata</taxon>
        <taxon>Craniata</taxon>
        <taxon>Vertebrata</taxon>
        <taxon>Euteleostomi</taxon>
        <taxon>Actinopterygii</taxon>
        <taxon>Neopterygii</taxon>
        <taxon>Teleostei</taxon>
        <taxon>Neoteleostei</taxon>
        <taxon>Acanthomorphata</taxon>
        <taxon>Ovalentaria</taxon>
        <taxon>Atherinomorphae</taxon>
        <taxon>Beloniformes</taxon>
        <taxon>Adrianichthyidae</taxon>
        <taxon>Oryziinae</taxon>
        <taxon>Oryzias</taxon>
    </lineage>
</organism>
<feature type="domain" description="ADAMTS/ADAMTS-like Spacer 1" evidence="4">
    <location>
        <begin position="10"/>
        <end position="83"/>
    </location>
</feature>
<dbReference type="PANTHER" id="PTHR13723">
    <property type="entry name" value="ADAMTS A DISINTEGRIN AND METALLOPROTEASE WITH THROMBOSPONDIN MOTIFS PROTEASE"/>
    <property type="match status" value="1"/>
</dbReference>
<keyword evidence="6" id="KW-1185">Reference proteome</keyword>
<protein>
    <recommendedName>
        <fullName evidence="4">ADAMTS/ADAMTS-like Spacer 1 domain-containing protein</fullName>
    </recommendedName>
</protein>
<comment type="subcellular location">
    <subcellularLocation>
        <location evidence="1">Secreted</location>
    </subcellularLocation>
</comment>
<dbReference type="GO" id="GO:0006508">
    <property type="term" value="P:proteolysis"/>
    <property type="evidence" value="ECO:0007669"/>
    <property type="project" value="TreeGrafter"/>
</dbReference>
<feature type="compositionally biased region" description="Low complexity" evidence="3">
    <location>
        <begin position="111"/>
        <end position="122"/>
    </location>
</feature>
<evidence type="ECO:0000256" key="2">
    <source>
        <dbReference type="ARBA" id="ARBA00022525"/>
    </source>
</evidence>
<reference evidence="5" key="1">
    <citation type="submission" date="2025-08" db="UniProtKB">
        <authorList>
            <consortium name="Ensembl"/>
        </authorList>
    </citation>
    <scope>IDENTIFICATION</scope>
</reference>
<accession>A0A8C8DS84</accession>
<evidence type="ECO:0000259" key="4">
    <source>
        <dbReference type="Pfam" id="PF05986"/>
    </source>
</evidence>
<dbReference type="Proteomes" id="UP000694383">
    <property type="component" value="Unplaced"/>
</dbReference>
<evidence type="ECO:0000313" key="5">
    <source>
        <dbReference type="Ensembl" id="ENSOSIP00000026551.1"/>
    </source>
</evidence>
<dbReference type="GO" id="GO:0005576">
    <property type="term" value="C:extracellular region"/>
    <property type="evidence" value="ECO:0007669"/>
    <property type="project" value="UniProtKB-SubCell"/>
</dbReference>
<dbReference type="InterPro" id="IPR010294">
    <property type="entry name" value="ADAMTS_spacer1"/>
</dbReference>
<proteinExistence type="predicted"/>
<dbReference type="Gene3D" id="2.60.120.830">
    <property type="match status" value="1"/>
</dbReference>
<dbReference type="Ensembl" id="ENSOSIT00000028001.1">
    <property type="protein sequence ID" value="ENSOSIP00000026551.1"/>
    <property type="gene ID" value="ENSOSIG00000013968.1"/>
</dbReference>
<dbReference type="GO" id="GO:0030198">
    <property type="term" value="P:extracellular matrix organization"/>
    <property type="evidence" value="ECO:0007669"/>
    <property type="project" value="TreeGrafter"/>
</dbReference>
<evidence type="ECO:0000313" key="6">
    <source>
        <dbReference type="Proteomes" id="UP000694383"/>
    </source>
</evidence>
<name>A0A8C8DS84_9TELE</name>
<keyword evidence="2" id="KW-0964">Secreted</keyword>